<dbReference type="EMBL" id="JWIZ01000024">
    <property type="protein sequence ID" value="KMK51665.1"/>
    <property type="molecule type" value="Genomic_DNA"/>
</dbReference>
<evidence type="ECO:0000259" key="1">
    <source>
        <dbReference type="PROSITE" id="PS51707"/>
    </source>
</evidence>
<reference evidence="2 3" key="1">
    <citation type="submission" date="2014-12" db="EMBL/GenBank/DDBJ databases">
        <title>Reclassification of Actinobacillus muris as Muribacter muris.</title>
        <authorList>
            <person name="Christensen H."/>
            <person name="Nicklas W."/>
            <person name="Bisgaard M."/>
        </authorList>
    </citation>
    <scope>NUCLEOTIDE SEQUENCE [LARGE SCALE GENOMIC DNA]</scope>
    <source>
        <strain evidence="2 3">Ackerman80-443D</strain>
    </source>
</reference>
<accession>A0A0J5P7A8</accession>
<dbReference type="PANTHER" id="PTHR39569:SF1">
    <property type="entry name" value="INORGANIC TRIPHOSPHATASE"/>
    <property type="match status" value="1"/>
</dbReference>
<dbReference type="PATRIC" id="fig|67855.3.peg.812"/>
<dbReference type="Pfam" id="PF01928">
    <property type="entry name" value="CYTH"/>
    <property type="match status" value="1"/>
</dbReference>
<organism evidence="2 3">
    <name type="scientific">Muribacter muris</name>
    <dbReference type="NCBI Taxonomy" id="67855"/>
    <lineage>
        <taxon>Bacteria</taxon>
        <taxon>Pseudomonadati</taxon>
        <taxon>Pseudomonadota</taxon>
        <taxon>Gammaproteobacteria</taxon>
        <taxon>Pasteurellales</taxon>
        <taxon>Pasteurellaceae</taxon>
        <taxon>Muribacter</taxon>
    </lineage>
</organism>
<dbReference type="Proteomes" id="UP000036270">
    <property type="component" value="Unassembled WGS sequence"/>
</dbReference>
<keyword evidence="3" id="KW-1185">Reference proteome</keyword>
<dbReference type="PROSITE" id="PS51707">
    <property type="entry name" value="CYTH"/>
    <property type="match status" value="1"/>
</dbReference>
<dbReference type="CDD" id="cd07756">
    <property type="entry name" value="CYTH-like_Pase_CHAD"/>
    <property type="match status" value="1"/>
</dbReference>
<protein>
    <submittedName>
        <fullName evidence="2">Adenylate cyclase</fullName>
    </submittedName>
</protein>
<evidence type="ECO:0000313" key="3">
    <source>
        <dbReference type="Proteomes" id="UP000036270"/>
    </source>
</evidence>
<dbReference type="SUPFAM" id="SSF55154">
    <property type="entry name" value="CYTH-like phosphatases"/>
    <property type="match status" value="1"/>
</dbReference>
<name>A0A0J5P7A8_9PAST</name>
<sequence length="277" mass="31484">MENEIELKLMLNADNIPVMLDWLARLPSLAQGQDLLANCYYDTADQFFARHKMGLRVRTKNHRHELTLKTAGNIVGGLHIRPEYNLALPNNQPDFAALVAHYQLQFGDIGELHPIFSTDFERQYWLVAYHGSQIEIALDQGWIKNTFGKAPICELEFELKQGKIADLFDLLDTLPNASGIWLSSLSKAQRGYLVGNAAEIAKNIAKLTACNEKALSPTAQYQFEQQLVDFIRLTQDPALIALYHQQNPDQPIDSVDYLYSYTYLTRNLAIMRSLALR</sequence>
<dbReference type="AlphaFoldDB" id="A0A0J5P7A8"/>
<evidence type="ECO:0000313" key="2">
    <source>
        <dbReference type="EMBL" id="KMK51665.1"/>
    </source>
</evidence>
<gene>
    <name evidence="2" type="ORF">RO21_04770</name>
</gene>
<dbReference type="SMART" id="SM01118">
    <property type="entry name" value="CYTH"/>
    <property type="match status" value="1"/>
</dbReference>
<dbReference type="PANTHER" id="PTHR39569">
    <property type="entry name" value="INORGANIC TRIPHOSPHATASE"/>
    <property type="match status" value="1"/>
</dbReference>
<dbReference type="InterPro" id="IPR023577">
    <property type="entry name" value="CYTH_domain"/>
</dbReference>
<dbReference type="STRING" id="67855.RO21_04770"/>
<proteinExistence type="predicted"/>
<dbReference type="GO" id="GO:0050355">
    <property type="term" value="F:inorganic triphosphate phosphatase activity"/>
    <property type="evidence" value="ECO:0007669"/>
    <property type="project" value="InterPro"/>
</dbReference>
<dbReference type="RefSeq" id="WP_047976657.1">
    <property type="nucleotide sequence ID" value="NZ_JWIZ01000024.1"/>
</dbReference>
<dbReference type="InterPro" id="IPR033469">
    <property type="entry name" value="CYTH-like_dom_sf"/>
</dbReference>
<comment type="caution">
    <text evidence="2">The sequence shown here is derived from an EMBL/GenBank/DDBJ whole genome shotgun (WGS) entry which is preliminary data.</text>
</comment>
<feature type="domain" description="CYTH" evidence="1">
    <location>
        <begin position="2"/>
        <end position="198"/>
    </location>
</feature>
<dbReference type="Gene3D" id="2.40.320.10">
    <property type="entry name" value="Hypothetical Protein Pfu-838710-001"/>
    <property type="match status" value="1"/>
</dbReference>
<dbReference type="InterPro" id="IPR039013">
    <property type="entry name" value="YgiF"/>
</dbReference>
<dbReference type="GO" id="GO:0046872">
    <property type="term" value="F:metal ion binding"/>
    <property type="evidence" value="ECO:0007669"/>
    <property type="project" value="TreeGrafter"/>
</dbReference>